<protein>
    <submittedName>
        <fullName evidence="2">Uncharacterized protein</fullName>
    </submittedName>
</protein>
<feature type="region of interest" description="Disordered" evidence="1">
    <location>
        <begin position="314"/>
        <end position="348"/>
    </location>
</feature>
<accession>A0A6C0HLX9</accession>
<sequence length="401" mass="46682">MVKRHITKTPKTHSKTLHSKHTHKTPMYTKLATIKKYIGRNNLRKYQIQRTRKILKIIPLFEKFYKKLSDHEIIALKFYKHIGSRWQTNLLTNTSKQREIQFPFEIYNDMELREDIIGENAANLIPVSKTNINDMNTYIKTSLTARITLLNRLENIFNRSDCPKLTGNEILFRGISIFPELKKKKVGDTIKFKNFMSSSIDKNVGEGYADNTLLVFLGLKNVPFLYMPNAKMYSEYGYKFATFIVDQSITDDLSEFVLPRNLEFKIDAIDDDYKSYTQYAHRTSFKKILKLLTKKGVLNSVKSLAKNTKLTDTVDKQGDEQGDEQVDANVSSTVKNNKNNKNNKNTNKSENIIKHALFSKMNVYFLSFIKMHKEEPITYNAITHNAKFILDKDALRTWQTN</sequence>
<evidence type="ECO:0000256" key="1">
    <source>
        <dbReference type="SAM" id="MobiDB-lite"/>
    </source>
</evidence>
<feature type="region of interest" description="Disordered" evidence="1">
    <location>
        <begin position="1"/>
        <end position="23"/>
    </location>
</feature>
<proteinExistence type="predicted"/>
<reference evidence="2" key="1">
    <citation type="journal article" date="2020" name="Nature">
        <title>Giant virus diversity and host interactions through global metagenomics.</title>
        <authorList>
            <person name="Schulz F."/>
            <person name="Roux S."/>
            <person name="Paez-Espino D."/>
            <person name="Jungbluth S."/>
            <person name="Walsh D.A."/>
            <person name="Denef V.J."/>
            <person name="McMahon K.D."/>
            <person name="Konstantinidis K.T."/>
            <person name="Eloe-Fadrosh E.A."/>
            <person name="Kyrpides N.C."/>
            <person name="Woyke T."/>
        </authorList>
    </citation>
    <scope>NUCLEOTIDE SEQUENCE</scope>
    <source>
        <strain evidence="2">GVMAG-M-3300023184-13</strain>
    </source>
</reference>
<dbReference type="SUPFAM" id="SSF56399">
    <property type="entry name" value="ADP-ribosylation"/>
    <property type="match status" value="1"/>
</dbReference>
<name>A0A6C0HLX9_9ZZZZ</name>
<dbReference type="EMBL" id="MN739981">
    <property type="protein sequence ID" value="QHT81380.1"/>
    <property type="molecule type" value="Genomic_DNA"/>
</dbReference>
<dbReference type="AlphaFoldDB" id="A0A6C0HLX9"/>
<evidence type="ECO:0000313" key="2">
    <source>
        <dbReference type="EMBL" id="QHT81380.1"/>
    </source>
</evidence>
<feature type="compositionally biased region" description="Low complexity" evidence="1">
    <location>
        <begin position="329"/>
        <end position="348"/>
    </location>
</feature>
<organism evidence="2">
    <name type="scientific">viral metagenome</name>
    <dbReference type="NCBI Taxonomy" id="1070528"/>
    <lineage>
        <taxon>unclassified sequences</taxon>
        <taxon>metagenomes</taxon>
        <taxon>organismal metagenomes</taxon>
    </lineage>
</organism>
<dbReference type="Gene3D" id="3.90.176.10">
    <property type="entry name" value="Toxin ADP-ribosyltransferase, Chain A, domain 1"/>
    <property type="match status" value="1"/>
</dbReference>